<dbReference type="Pfam" id="PF01968">
    <property type="entry name" value="Hydantoinase_A"/>
    <property type="match status" value="1"/>
</dbReference>
<dbReference type="GO" id="GO:0005829">
    <property type="term" value="C:cytosol"/>
    <property type="evidence" value="ECO:0007669"/>
    <property type="project" value="TreeGrafter"/>
</dbReference>
<dbReference type="OrthoDB" id="9768323at2"/>
<dbReference type="AlphaFoldDB" id="A0A158BZU0"/>
<feature type="domain" description="Hydantoinase A/oxoprolinase" evidence="1">
    <location>
        <begin position="203"/>
        <end position="499"/>
    </location>
</feature>
<accession>A0A158BZU0</accession>
<dbReference type="InterPro" id="IPR008040">
    <property type="entry name" value="Hydant_A_N"/>
</dbReference>
<dbReference type="STRING" id="1777140.AWB79_04481"/>
<dbReference type="GO" id="GO:0017168">
    <property type="term" value="F:5-oxoprolinase (ATP-hydrolyzing) activity"/>
    <property type="evidence" value="ECO:0007669"/>
    <property type="project" value="TreeGrafter"/>
</dbReference>
<dbReference type="Gene3D" id="3.30.420.40">
    <property type="match status" value="1"/>
</dbReference>
<proteinExistence type="predicted"/>
<gene>
    <name evidence="4" type="ORF">AWB79_04481</name>
</gene>
<dbReference type="EMBL" id="FCOA02000016">
    <property type="protein sequence ID" value="SAK75618.1"/>
    <property type="molecule type" value="Genomic_DNA"/>
</dbReference>
<comment type="caution">
    <text evidence="4">The sequence shown here is derived from an EMBL/GenBank/DDBJ whole genome shotgun (WGS) entry which is preliminary data.</text>
</comment>
<evidence type="ECO:0000259" key="1">
    <source>
        <dbReference type="Pfam" id="PF01968"/>
    </source>
</evidence>
<dbReference type="SUPFAM" id="SSF53067">
    <property type="entry name" value="Actin-like ATPase domain"/>
    <property type="match status" value="1"/>
</dbReference>
<dbReference type="Pfam" id="PF19278">
    <property type="entry name" value="Hydant_A_C"/>
    <property type="match status" value="1"/>
</dbReference>
<dbReference type="InterPro" id="IPR002821">
    <property type="entry name" value="Hydantoinase_A"/>
</dbReference>
<dbReference type="GO" id="GO:0006749">
    <property type="term" value="P:glutathione metabolic process"/>
    <property type="evidence" value="ECO:0007669"/>
    <property type="project" value="TreeGrafter"/>
</dbReference>
<feature type="domain" description="Acetophenone carboxylase-like C-terminal" evidence="3">
    <location>
        <begin position="519"/>
        <end position="684"/>
    </location>
</feature>
<keyword evidence="5" id="KW-1185">Reference proteome</keyword>
<sequence length="693" mass="73813">MASARIGVDIGGTFTDLVLLDDKGYVTFTKVSSTPAAPEEAVLTGVQRILEQAGMKTSDVTEVLHGTTVGSNTMLQKVGAKCGLITTKGFRDVLEIGRVRTPTMFDLSWDKPVPLVERRYRLEIDERVLACGDVLRPTPVDQVIEAGKFFQSEGVESVAICFINSYKNGANEKAALEAFQQAFPDISVTASISVLPELREYERTSTTVVNAYVLPALRTYLQRLESGLKRIGVNSPLLVSNSNGGLSSARIAQDTPVFFISSGRSAGVVGAGRLGDAINEQELVVFDMGGTTASASLIHEGQLARTNEYEFRAGISTPSRFIKAGGYMMRVPTIDVAEVGSGAGSIAWIDAGGLLNVGPVSAGAFPGPVCYGIGGEKPTVTDANAILGFLPQKLAGGTMELNIQAARDAVDTLLATPLGIGVEEAAVGIREVVNVNMARTIKAVTVERGVDPRDFALVAFGGSGPVHACDLARALDMKRVVFPAAPGVFTAMGMLAGAVERYFVRPSLSLLDTLDIDALAGVVAEMREDARKALAEEGYSADRIEYVFDLDMRFKGQDYEIPVRIPEARGDSAREALRQGFRDAYAAIYGYASNDAIECANVRLLARGVATSTLDFNDIRSSKSTSGGQAASTRRVYFDRKTGWIDTPIVPRSTLDKPITGPVILESSDTTIVIPPGWRVSTDKVGSVIASLD</sequence>
<dbReference type="PANTHER" id="PTHR11365:SF23">
    <property type="entry name" value="HYPOTHETICAL 5-OXOPROLINASE (EUROFUNG)-RELATED"/>
    <property type="match status" value="1"/>
</dbReference>
<protein>
    <submittedName>
        <fullName evidence="4">5-oxoprolinase (ATP-hydrolyzing)</fullName>
    </submittedName>
</protein>
<organism evidence="4 5">
    <name type="scientific">Caballeronia hypogeia</name>
    <dbReference type="NCBI Taxonomy" id="1777140"/>
    <lineage>
        <taxon>Bacteria</taxon>
        <taxon>Pseudomonadati</taxon>
        <taxon>Pseudomonadota</taxon>
        <taxon>Betaproteobacteria</taxon>
        <taxon>Burkholderiales</taxon>
        <taxon>Burkholderiaceae</taxon>
        <taxon>Caballeronia</taxon>
    </lineage>
</organism>
<dbReference type="InterPro" id="IPR049517">
    <property type="entry name" value="ACX-like_C"/>
</dbReference>
<dbReference type="InterPro" id="IPR045079">
    <property type="entry name" value="Oxoprolinase-like"/>
</dbReference>
<evidence type="ECO:0000259" key="2">
    <source>
        <dbReference type="Pfam" id="PF05378"/>
    </source>
</evidence>
<dbReference type="Pfam" id="PF05378">
    <property type="entry name" value="Hydant_A_N"/>
    <property type="match status" value="1"/>
</dbReference>
<evidence type="ECO:0000313" key="4">
    <source>
        <dbReference type="EMBL" id="SAK75618.1"/>
    </source>
</evidence>
<dbReference type="RefSeq" id="WP_061169609.1">
    <property type="nucleotide sequence ID" value="NZ_FCOA02000016.1"/>
</dbReference>
<evidence type="ECO:0000313" key="5">
    <source>
        <dbReference type="Proteomes" id="UP000054851"/>
    </source>
</evidence>
<reference evidence="4" key="1">
    <citation type="submission" date="2016-01" db="EMBL/GenBank/DDBJ databases">
        <authorList>
            <person name="Peeters C."/>
        </authorList>
    </citation>
    <scope>NUCLEOTIDE SEQUENCE</scope>
    <source>
        <strain evidence="4">LMG 29322</strain>
    </source>
</reference>
<evidence type="ECO:0000259" key="3">
    <source>
        <dbReference type="Pfam" id="PF19278"/>
    </source>
</evidence>
<dbReference type="InterPro" id="IPR043129">
    <property type="entry name" value="ATPase_NBD"/>
</dbReference>
<name>A0A158BZU0_9BURK</name>
<dbReference type="PANTHER" id="PTHR11365">
    <property type="entry name" value="5-OXOPROLINASE RELATED"/>
    <property type="match status" value="1"/>
</dbReference>
<dbReference type="Proteomes" id="UP000054851">
    <property type="component" value="Unassembled WGS sequence"/>
</dbReference>
<feature type="domain" description="Hydantoinase/oxoprolinase N-terminal" evidence="2">
    <location>
        <begin position="5"/>
        <end position="181"/>
    </location>
</feature>